<feature type="compositionally biased region" description="Basic residues" evidence="1">
    <location>
        <begin position="781"/>
        <end position="803"/>
    </location>
</feature>
<dbReference type="PANTHER" id="PTHR15294">
    <property type="entry name" value="RETINOVIN-RELATED"/>
    <property type="match status" value="1"/>
</dbReference>
<feature type="compositionally biased region" description="Low complexity" evidence="1">
    <location>
        <begin position="897"/>
        <end position="915"/>
    </location>
</feature>
<feature type="region of interest" description="Disordered" evidence="1">
    <location>
        <begin position="641"/>
        <end position="661"/>
    </location>
</feature>
<evidence type="ECO:0000313" key="3">
    <source>
        <dbReference type="EMBL" id="KAK2828302.1"/>
    </source>
</evidence>
<dbReference type="Proteomes" id="UP001187415">
    <property type="component" value="Unassembled WGS sequence"/>
</dbReference>
<dbReference type="InterPro" id="IPR038765">
    <property type="entry name" value="Papain-like_cys_pep_sf"/>
</dbReference>
<feature type="compositionally biased region" description="Low complexity" evidence="1">
    <location>
        <begin position="734"/>
        <end position="745"/>
    </location>
</feature>
<dbReference type="InterPro" id="IPR028890">
    <property type="entry name" value="Peptidase_C98"/>
</dbReference>
<proteinExistence type="predicted"/>
<evidence type="ECO:0000259" key="2">
    <source>
        <dbReference type="PROSITE" id="PS50235"/>
    </source>
</evidence>
<accession>A0AA88M2X6</accession>
<dbReference type="EMBL" id="JAUPFM010000015">
    <property type="protein sequence ID" value="KAK2828302.1"/>
    <property type="molecule type" value="Genomic_DNA"/>
</dbReference>
<dbReference type="InterPro" id="IPR033505">
    <property type="entry name" value="USPL1"/>
</dbReference>
<feature type="region of interest" description="Disordered" evidence="1">
    <location>
        <begin position="897"/>
        <end position="936"/>
    </location>
</feature>
<dbReference type="AlphaFoldDB" id="A0AA88M2X6"/>
<sequence length="1179" mass="128858">MVVFFEWHWTVVDQMSSGGLPMTGEDSGLGSLASPLAGYLGKVQERAGSLEYCPWCTSKGLNYALRSYHINLQESITLCTNPQCLFPLVSRSFEDVLAGLVPLESTTSCKRKNPVTLEKEEIECSPKRLRSSELDSFGVRSVTDTPIGQAKQCDVNTISNGQNATVNGGSEMVNGVCEEIGCSNAETTGLESLKNEDVPEPDNPACTEDFSPPLCPATGGHLQSSSEAMLNNCTHEPVVAPHCSQLEVEDDSGQVKSHPGVLTSSLDSNQSPYAKQDVYPAKINTQLFKQTAWTEQKSQTDDIATCKDTGSTESKTEDLSCTLLPESEKLVSVPKQLFWSNRDNLCWLDSLLISLVNCKTLRNFKPKDEPQRASVWQLMKKYEDISAEIQAHQQTGSDDTLRVHNHVLQKANADLQNLRMSIFSLLQPKLHCKLGQRETPVFAIPLLLSMDSWVEPLFQSTFQWAFKCSECKTSSKERVMKTLPTFTNIVPDWDPLHAVHLAPCNTCCKKNQRRTMILESVPPVFVLHFVEGLPDNDVKNYTFNFQGKRYSVTTVIQYNHQLKHFVTWIFDSDGSWFEYDDLKHPHCKTHQKLPVPPREMHVVFWEVEEDKELRTCSPSSTFEDCPPSKNAKDHILNEKHVTGDEPSASTPDQSPLIPHNDTDIVCAFSPSEDNSSIMDTSIGSTTLLDTFKGLSHNDIITLTLMEINPDSDTKPLNDSEQTPDLNVSNKNETPDSAPDSSSSVSETCRGSDAEVATTSSSSDPESRDSSSSDPTYVPFARRGRGKGTTKSKTVSRQKGKKTASAKADPHISPPAPSKSSTVTSSKATVVKAQDITPSVVEGQDNTPSVVETAQQKSPASSTANQDILTKPTTIDRWSFLLSKHPVNQGHKAITKVTPTHTPTTVTPVKPVLPTHSTPNPVRRQQVPGGHFPKPLLKTEDSEGLPLKAAEMYGAFRPKSVNAQSLPPPPAPLRGTSDEVQPVPSQPEKSPTKTAVAVSGTSLPTPVEKGLPVTFSSKKNGSLSLKAPPSHSKTEILRYKLMKKLKAKKKKLDKLNKQLGCQGSSLCPDSTDLSSPNTVTSSTYTGSTYDDFLSDLLSPATTASNLSPDSTSLLEILASKQEGVEQLDCGVNAAGVAPQTDTCVSGPNNDNFLDEFFSQAGTHRLVEMETEALSALEMFM</sequence>
<dbReference type="PANTHER" id="PTHR15294:SF3">
    <property type="entry name" value="SUMO-SPECIFIC ISOPEPTIDASE USPL1"/>
    <property type="match status" value="1"/>
</dbReference>
<dbReference type="PROSITE" id="PS50235">
    <property type="entry name" value="USP_3"/>
    <property type="match status" value="1"/>
</dbReference>
<dbReference type="SUPFAM" id="SSF54001">
    <property type="entry name" value="Cysteine proteinases"/>
    <property type="match status" value="1"/>
</dbReference>
<name>A0AA88M2X6_CHASR</name>
<evidence type="ECO:0000313" key="4">
    <source>
        <dbReference type="Proteomes" id="UP001187415"/>
    </source>
</evidence>
<feature type="domain" description="USP" evidence="2">
    <location>
        <begin position="337"/>
        <end position="608"/>
    </location>
</feature>
<evidence type="ECO:0000256" key="1">
    <source>
        <dbReference type="SAM" id="MobiDB-lite"/>
    </source>
</evidence>
<dbReference type="Gene3D" id="3.90.70.10">
    <property type="entry name" value="Cysteine proteinases"/>
    <property type="match status" value="1"/>
</dbReference>
<gene>
    <name evidence="3" type="ORF">Q5P01_019336</name>
</gene>
<feature type="compositionally biased region" description="Low complexity" evidence="1">
    <location>
        <begin position="817"/>
        <end position="832"/>
    </location>
</feature>
<feature type="compositionally biased region" description="Polar residues" evidence="1">
    <location>
        <begin position="843"/>
        <end position="864"/>
    </location>
</feature>
<feature type="compositionally biased region" description="Polar residues" evidence="1">
    <location>
        <begin position="718"/>
        <end position="731"/>
    </location>
</feature>
<feature type="region of interest" description="Disordered" evidence="1">
    <location>
        <begin position="708"/>
        <end position="864"/>
    </location>
</feature>
<dbReference type="InterPro" id="IPR028889">
    <property type="entry name" value="USP"/>
</dbReference>
<dbReference type="Pfam" id="PF15499">
    <property type="entry name" value="Peptidase_C98"/>
    <property type="match status" value="1"/>
</dbReference>
<protein>
    <recommendedName>
        <fullName evidence="2">USP domain-containing protein</fullName>
    </recommendedName>
</protein>
<reference evidence="3" key="1">
    <citation type="submission" date="2023-07" db="EMBL/GenBank/DDBJ databases">
        <title>Chromosome-level Genome Assembly of Striped Snakehead (Channa striata).</title>
        <authorList>
            <person name="Liu H."/>
        </authorList>
    </citation>
    <scope>NUCLEOTIDE SEQUENCE</scope>
    <source>
        <strain evidence="3">Gz</strain>
        <tissue evidence="3">Muscle</tissue>
    </source>
</reference>
<dbReference type="GO" id="GO:0030576">
    <property type="term" value="P:Cajal body organization"/>
    <property type="evidence" value="ECO:0007669"/>
    <property type="project" value="InterPro"/>
</dbReference>
<feature type="region of interest" description="Disordered" evidence="1">
    <location>
        <begin position="959"/>
        <end position="1003"/>
    </location>
</feature>
<feature type="compositionally biased region" description="Polar residues" evidence="1">
    <location>
        <begin position="986"/>
        <end position="1003"/>
    </location>
</feature>
<dbReference type="GO" id="GO:0015030">
    <property type="term" value="C:Cajal body"/>
    <property type="evidence" value="ECO:0007669"/>
    <property type="project" value="TreeGrafter"/>
</dbReference>
<comment type="caution">
    <text evidence="3">The sequence shown here is derived from an EMBL/GenBank/DDBJ whole genome shotgun (WGS) entry which is preliminary data.</text>
</comment>
<keyword evidence="4" id="KW-1185">Reference proteome</keyword>
<dbReference type="GO" id="GO:0032183">
    <property type="term" value="F:SUMO binding"/>
    <property type="evidence" value="ECO:0007669"/>
    <property type="project" value="InterPro"/>
</dbReference>
<organism evidence="3 4">
    <name type="scientific">Channa striata</name>
    <name type="common">Snakehead murrel</name>
    <name type="synonym">Ophicephalus striatus</name>
    <dbReference type="NCBI Taxonomy" id="64152"/>
    <lineage>
        <taxon>Eukaryota</taxon>
        <taxon>Metazoa</taxon>
        <taxon>Chordata</taxon>
        <taxon>Craniata</taxon>
        <taxon>Vertebrata</taxon>
        <taxon>Euteleostomi</taxon>
        <taxon>Actinopterygii</taxon>
        <taxon>Neopterygii</taxon>
        <taxon>Teleostei</taxon>
        <taxon>Neoteleostei</taxon>
        <taxon>Acanthomorphata</taxon>
        <taxon>Anabantaria</taxon>
        <taxon>Anabantiformes</taxon>
        <taxon>Channoidei</taxon>
        <taxon>Channidae</taxon>
        <taxon>Channa</taxon>
    </lineage>
</organism>
<dbReference type="GO" id="GO:0016926">
    <property type="term" value="P:protein desumoylation"/>
    <property type="evidence" value="ECO:0007669"/>
    <property type="project" value="TreeGrafter"/>
</dbReference>